<feature type="non-terminal residue" evidence="2">
    <location>
        <position position="711"/>
    </location>
</feature>
<dbReference type="PANTHER" id="PTHR41248">
    <property type="entry name" value="NORD PROTEIN"/>
    <property type="match status" value="1"/>
</dbReference>
<dbReference type="InterPro" id="IPR002035">
    <property type="entry name" value="VWF_A"/>
</dbReference>
<dbReference type="CDD" id="cd01454">
    <property type="entry name" value="vWA_norD_type"/>
    <property type="match status" value="1"/>
</dbReference>
<dbReference type="PANTHER" id="PTHR41248:SF1">
    <property type="entry name" value="NORD PROTEIN"/>
    <property type="match status" value="1"/>
</dbReference>
<dbReference type="SUPFAM" id="SSF53300">
    <property type="entry name" value="vWA-like"/>
    <property type="match status" value="1"/>
</dbReference>
<evidence type="ECO:0000313" key="2">
    <source>
        <dbReference type="EMBL" id="HFC92241.1"/>
    </source>
</evidence>
<feature type="domain" description="VWFA" evidence="1">
    <location>
        <begin position="563"/>
        <end position="707"/>
    </location>
</feature>
<proteinExistence type="predicted"/>
<dbReference type="AlphaFoldDB" id="A0A7V2WUL1"/>
<dbReference type="InterPro" id="IPR051928">
    <property type="entry name" value="NorD/CobT"/>
</dbReference>
<sequence>MTTKELPDELIELRAQLKCSFEQIDAVFEDCIRDAQRRLSEQGVKNYLSSASLICMIGRGVEPVLQFLEVIPEMADRVGEEVISLISQGVWEASRTPNGVSIPPFMATLGEASRRLGSLELIKQYLDMLFDMMERTTGSIHGHHTTLPSPGLPHLLQQMPYLLSQVSIEGLQNWIDYGIRNYNDHPERQIDYFTLESADSRAMLQRERHGTLFADNERNLGLYLQALWQDKEYLAPYSTAKDENRLQQPYYDKVGIRIPDVFDDSDNGIKGIDRYRAMLAHMAAHRRWSTKIVADNYSPFQRIAIECLEDSRVEYLATLEYPGLHKLWLALHPAPDEEECTKTDASCIRHRLAMLSYAIKNPQHGYKNKDLLEFVQRFHDLMLTGESSAQEVAKIAVSYIARTRRQEDQAATIYFENTEVEYRDDNRHLWVFIEEGDEEEQFETPEDKEFEEVNSLPPRHYPEWDYNTKTYRPDWVSLYEGLHPSGNASEIDGILAKHSALSKRLMQVLDLLKPQNFVRVRYQEEGSELDLDVAIRSLIDFKSGATPDPRINMSHKHDSRDIAVTLLIDLSASVNEVPEGCDQSILDISREAVSLLAWAIDRLGDPLSIAGFFSNTRHDVRYLHLKGFSERWNDEVKARLAKMEAGFSTRMGAAIRHAGHFLSNQKADKKLLLILTDGEPADIDVNDDKLLIKDAYKAVSELDQKGIYSHC</sequence>
<gene>
    <name evidence="2" type="ORF">ENJ51_05445</name>
</gene>
<comment type="caution">
    <text evidence="2">The sequence shown here is derived from an EMBL/GenBank/DDBJ whole genome shotgun (WGS) entry which is preliminary data.</text>
</comment>
<dbReference type="Gene3D" id="3.40.50.410">
    <property type="entry name" value="von Willebrand factor, type A domain"/>
    <property type="match status" value="1"/>
</dbReference>
<name>A0A7V2WUL1_LEUMU</name>
<dbReference type="InterPro" id="IPR036465">
    <property type="entry name" value="vWFA_dom_sf"/>
</dbReference>
<dbReference type="PROSITE" id="PS50234">
    <property type="entry name" value="VWFA"/>
    <property type="match status" value="1"/>
</dbReference>
<reference evidence="2" key="1">
    <citation type="journal article" date="2020" name="mSystems">
        <title>Genome- and Community-Level Interaction Insights into Carbon Utilization and Element Cycling Functions of Hydrothermarchaeota in Hydrothermal Sediment.</title>
        <authorList>
            <person name="Zhou Z."/>
            <person name="Liu Y."/>
            <person name="Xu W."/>
            <person name="Pan J."/>
            <person name="Luo Z.H."/>
            <person name="Li M."/>
        </authorList>
    </citation>
    <scope>NUCLEOTIDE SEQUENCE [LARGE SCALE GENOMIC DNA]</scope>
    <source>
        <strain evidence="2">HyVt-493</strain>
    </source>
</reference>
<accession>A0A7V2WUL1</accession>
<protein>
    <recommendedName>
        <fullName evidence="1">VWFA domain-containing protein</fullName>
    </recommendedName>
</protein>
<dbReference type="EMBL" id="DRMS01000207">
    <property type="protein sequence ID" value="HFC92241.1"/>
    <property type="molecule type" value="Genomic_DNA"/>
</dbReference>
<evidence type="ECO:0000259" key="1">
    <source>
        <dbReference type="PROSITE" id="PS50234"/>
    </source>
</evidence>
<organism evidence="2">
    <name type="scientific">Leucothrix mucor</name>
    <dbReference type="NCBI Taxonomy" id="45248"/>
    <lineage>
        <taxon>Bacteria</taxon>
        <taxon>Pseudomonadati</taxon>
        <taxon>Pseudomonadota</taxon>
        <taxon>Gammaproteobacteria</taxon>
        <taxon>Thiotrichales</taxon>
        <taxon>Thiotrichaceae</taxon>
        <taxon>Leucothrix</taxon>
    </lineage>
</organism>
<dbReference type="Proteomes" id="UP000885750">
    <property type="component" value="Unassembled WGS sequence"/>
</dbReference>